<evidence type="ECO:0000313" key="4">
    <source>
        <dbReference type="Proteomes" id="UP000693970"/>
    </source>
</evidence>
<dbReference type="Pfam" id="PF03807">
    <property type="entry name" value="F420_oxidored"/>
    <property type="match status" value="1"/>
</dbReference>
<dbReference type="GO" id="GO:0004735">
    <property type="term" value="F:pyrroline-5-carboxylate reductase activity"/>
    <property type="evidence" value="ECO:0007669"/>
    <property type="project" value="TreeGrafter"/>
</dbReference>
<keyword evidence="4" id="KW-1185">Reference proteome</keyword>
<feature type="chain" id="PRO_5039919909" evidence="1">
    <location>
        <begin position="22"/>
        <end position="333"/>
    </location>
</feature>
<dbReference type="OrthoDB" id="10263291at2759"/>
<dbReference type="PANTHER" id="PTHR11645:SF13">
    <property type="entry name" value="PYRROLINE-5-CARBOXYLATE REDUCTASE CATALYTIC N-TERMINAL DOMAIN-CONTAINING PROTEIN"/>
    <property type="match status" value="1"/>
</dbReference>
<dbReference type="Proteomes" id="UP000693970">
    <property type="component" value="Unassembled WGS sequence"/>
</dbReference>
<evidence type="ECO:0000259" key="2">
    <source>
        <dbReference type="Pfam" id="PF03807"/>
    </source>
</evidence>
<name>A0A9K3Q4Z0_9STRA</name>
<reference evidence="3" key="1">
    <citation type="journal article" date="2021" name="Sci. Rep.">
        <title>Diploid genomic architecture of Nitzschia inconspicua, an elite biomass production diatom.</title>
        <authorList>
            <person name="Oliver A."/>
            <person name="Podell S."/>
            <person name="Pinowska A."/>
            <person name="Traller J.C."/>
            <person name="Smith S.R."/>
            <person name="McClure R."/>
            <person name="Beliaev A."/>
            <person name="Bohutskyi P."/>
            <person name="Hill E.A."/>
            <person name="Rabines A."/>
            <person name="Zheng H."/>
            <person name="Allen L.Z."/>
            <person name="Kuo A."/>
            <person name="Grigoriev I.V."/>
            <person name="Allen A.E."/>
            <person name="Hazlebeck D."/>
            <person name="Allen E.E."/>
        </authorList>
    </citation>
    <scope>NUCLEOTIDE SEQUENCE</scope>
    <source>
        <strain evidence="3">Hildebrandi</strain>
    </source>
</reference>
<feature type="signal peptide" evidence="1">
    <location>
        <begin position="1"/>
        <end position="21"/>
    </location>
</feature>
<evidence type="ECO:0000313" key="3">
    <source>
        <dbReference type="EMBL" id="KAG7370570.1"/>
    </source>
</evidence>
<gene>
    <name evidence="3" type="ORF">IV203_019140</name>
</gene>
<dbReference type="PANTHER" id="PTHR11645">
    <property type="entry name" value="PYRROLINE-5-CARBOXYLATE REDUCTASE"/>
    <property type="match status" value="1"/>
</dbReference>
<accession>A0A9K3Q4Z0</accession>
<proteinExistence type="predicted"/>
<dbReference type="GO" id="GO:0055129">
    <property type="term" value="P:L-proline biosynthetic process"/>
    <property type="evidence" value="ECO:0007669"/>
    <property type="project" value="TreeGrafter"/>
</dbReference>
<dbReference type="AlphaFoldDB" id="A0A9K3Q4Z0"/>
<protein>
    <submittedName>
        <fullName evidence="3">Pyrroline-5-carboxylate reductase</fullName>
    </submittedName>
</protein>
<reference evidence="3" key="2">
    <citation type="submission" date="2021-04" db="EMBL/GenBank/DDBJ databases">
        <authorList>
            <person name="Podell S."/>
        </authorList>
    </citation>
    <scope>NUCLEOTIDE SEQUENCE</scope>
    <source>
        <strain evidence="3">Hildebrandi</strain>
    </source>
</reference>
<evidence type="ECO:0000256" key="1">
    <source>
        <dbReference type="SAM" id="SignalP"/>
    </source>
</evidence>
<feature type="domain" description="Pyrroline-5-carboxylate reductase catalytic N-terminal" evidence="2">
    <location>
        <begin position="53"/>
        <end position="145"/>
    </location>
</feature>
<keyword evidence="1" id="KW-0732">Signal</keyword>
<dbReference type="EMBL" id="JAGRRH010000004">
    <property type="protein sequence ID" value="KAG7370570.1"/>
    <property type="molecule type" value="Genomic_DNA"/>
</dbReference>
<organism evidence="3 4">
    <name type="scientific">Nitzschia inconspicua</name>
    <dbReference type="NCBI Taxonomy" id="303405"/>
    <lineage>
        <taxon>Eukaryota</taxon>
        <taxon>Sar</taxon>
        <taxon>Stramenopiles</taxon>
        <taxon>Ochrophyta</taxon>
        <taxon>Bacillariophyta</taxon>
        <taxon>Bacillariophyceae</taxon>
        <taxon>Bacillariophycidae</taxon>
        <taxon>Bacillariales</taxon>
        <taxon>Bacillariaceae</taxon>
        <taxon>Nitzschia</taxon>
    </lineage>
</organism>
<dbReference type="InterPro" id="IPR028939">
    <property type="entry name" value="P5C_Rdtase_cat_N"/>
</dbReference>
<comment type="caution">
    <text evidence="3">The sequence shown here is derived from an EMBL/GenBank/DDBJ whole genome shotgun (WGS) entry which is preliminary data.</text>
</comment>
<sequence>MLMPSTNWIIFILFCLVCCRAFAPCCPNRRSSRHPHSFVSTSADDVSDKGISIGFIGCGTIASAIATGIATQNSVDINSIVVTRRSAAKSTVLQNTFADLVTISDDNQKILDQCQYIFLTVLPQQTSSVLQSLTFEPRHSLISLVSTASLDDLVADSRLEAANVSKMICLPSVARHQGVCLHCFTSHEASTTPSNALLTRLFHAMGGVVTLDSESDLQACMMTTCTMGPLYGMMKYSRDWLLKSTTGLTKEQASFLVIKQIVGAVKDADRIEQDGSTSATDPERLEKMIDEQTPGGLNEQALANYERLGGPDGQFQIMDAILSRIRGQSDGSV</sequence>